<organism evidence="1 2">
    <name type="scientific">Polycladospora coralii</name>
    <dbReference type="NCBI Taxonomy" id="2771432"/>
    <lineage>
        <taxon>Bacteria</taxon>
        <taxon>Bacillati</taxon>
        <taxon>Bacillota</taxon>
        <taxon>Bacilli</taxon>
        <taxon>Bacillales</taxon>
        <taxon>Thermoactinomycetaceae</taxon>
        <taxon>Polycladospora</taxon>
    </lineage>
</organism>
<keyword evidence="2" id="KW-1185">Reference proteome</keyword>
<name>A0A926NDF6_9BACL</name>
<comment type="caution">
    <text evidence="1">The sequence shown here is derived from an EMBL/GenBank/DDBJ whole genome shotgun (WGS) entry which is preliminary data.</text>
</comment>
<protein>
    <submittedName>
        <fullName evidence="1">Uncharacterized protein</fullName>
    </submittedName>
</protein>
<proteinExistence type="predicted"/>
<dbReference type="Proteomes" id="UP000661691">
    <property type="component" value="Unassembled WGS sequence"/>
</dbReference>
<dbReference type="AlphaFoldDB" id="A0A926NDF6"/>
<sequence length="55" mass="6420">MAVRIHRQRFSLPRLDMDREAKARIMEALKHIKRDTPRETSEKIVQTIFGGVASE</sequence>
<evidence type="ECO:0000313" key="2">
    <source>
        <dbReference type="Proteomes" id="UP000661691"/>
    </source>
</evidence>
<reference evidence="1" key="1">
    <citation type="submission" date="2020-09" db="EMBL/GenBank/DDBJ databases">
        <title>A novel bacterium of genus Hazenella, isolated from South China Sea.</title>
        <authorList>
            <person name="Huang H."/>
            <person name="Mo K."/>
            <person name="Hu Y."/>
        </authorList>
    </citation>
    <scope>NUCLEOTIDE SEQUENCE</scope>
    <source>
        <strain evidence="1">IB182357</strain>
    </source>
</reference>
<gene>
    <name evidence="1" type="ORF">IC620_15575</name>
</gene>
<dbReference type="EMBL" id="JACXAH010000037">
    <property type="protein sequence ID" value="MBD1373765.1"/>
    <property type="molecule type" value="Genomic_DNA"/>
</dbReference>
<evidence type="ECO:0000313" key="1">
    <source>
        <dbReference type="EMBL" id="MBD1373765.1"/>
    </source>
</evidence>
<dbReference type="RefSeq" id="WP_191142760.1">
    <property type="nucleotide sequence ID" value="NZ_JACXAH010000037.1"/>
</dbReference>
<accession>A0A926NDF6</accession>